<accession>A0AAD5B766</accession>
<name>A0AAD5B766_SILAS</name>
<reference evidence="13" key="1">
    <citation type="submission" date="2018-07" db="EMBL/GenBank/DDBJ databases">
        <title>Comparative genomics of catfishes provides insights into carnivory and benthic adaptation.</title>
        <authorList>
            <person name="Zhang Y."/>
            <person name="Wang D."/>
            <person name="Peng Z."/>
            <person name="Zheng S."/>
            <person name="Shao F."/>
            <person name="Tao W."/>
        </authorList>
    </citation>
    <scope>NUCLEOTIDE SEQUENCE</scope>
    <source>
        <strain evidence="13">Chongqing</strain>
    </source>
</reference>
<keyword evidence="14" id="KW-1185">Reference proteome</keyword>
<dbReference type="AlphaFoldDB" id="A0AAD5B766"/>
<dbReference type="Pfam" id="PF00340">
    <property type="entry name" value="IL1"/>
    <property type="match status" value="1"/>
</dbReference>
<organism evidence="13 14">
    <name type="scientific">Silurus asotus</name>
    <name type="common">Amur catfish</name>
    <name type="synonym">Parasilurus asotus</name>
    <dbReference type="NCBI Taxonomy" id="30991"/>
    <lineage>
        <taxon>Eukaryota</taxon>
        <taxon>Metazoa</taxon>
        <taxon>Chordata</taxon>
        <taxon>Craniata</taxon>
        <taxon>Vertebrata</taxon>
        <taxon>Euteleostomi</taxon>
        <taxon>Actinopterygii</taxon>
        <taxon>Neopterygii</taxon>
        <taxon>Teleostei</taxon>
        <taxon>Ostariophysi</taxon>
        <taxon>Siluriformes</taxon>
        <taxon>Siluridae</taxon>
        <taxon>Silurus</taxon>
    </lineage>
</organism>
<dbReference type="GO" id="GO:0006955">
    <property type="term" value="P:immune response"/>
    <property type="evidence" value="ECO:0007669"/>
    <property type="project" value="InterPro"/>
</dbReference>
<evidence type="ECO:0000256" key="3">
    <source>
        <dbReference type="ARBA" id="ARBA00004550"/>
    </source>
</evidence>
<dbReference type="GO" id="GO:0019221">
    <property type="term" value="P:cytokine-mediated signaling pathway"/>
    <property type="evidence" value="ECO:0007669"/>
    <property type="project" value="TreeGrafter"/>
</dbReference>
<dbReference type="GO" id="GO:0005125">
    <property type="term" value="F:cytokine activity"/>
    <property type="evidence" value="ECO:0007669"/>
    <property type="project" value="UniProtKB-KW"/>
</dbReference>
<evidence type="ECO:0000256" key="5">
    <source>
        <dbReference type="ARBA" id="ARBA00014702"/>
    </source>
</evidence>
<evidence type="ECO:0000256" key="4">
    <source>
        <dbReference type="ARBA" id="ARBA00010448"/>
    </source>
</evidence>
<sequence length="448" mass="51012">MKLNEGIVFTCLQTLHQASVDDTEIKCPESEKMKPYHKEDAELSFSLEMVREKCLDEDEKNPRIPGEWECNDRAFDPCNDEKTLIVSMTNTSIAIVQARGCDALSPCRCGNTNCTFSDVIMATQQSAITSVCREYMKKRFERGHVFIQSLLQKSICMENISRATKEIPCLTDSTTANITIFYYMSNALDDFDKGVPVVLNFSGSTNFLKCMRLNDRPVLTVELSLYTDGKMESMCCCLHLQMVQMPHFDYGKNLSESDESDQECITTEDECAVDGNGPPHMKACFLKYNESEVLIQSLFQINICPENIKSKRRNPACMKPSTSGDITLYYYKSSITADMGRGVPVALNISNSNQFLKCEFQNGKAVLSVDCCENSLDVIYRNDPTTWPFIFYLTHTKDDLRHFESVECKGWFIHAERNLVCMDKQKDKDPEKFSFLIYCSPNVHPKPK</sequence>
<dbReference type="EMBL" id="MU532517">
    <property type="protein sequence ID" value="KAI5629869.1"/>
    <property type="molecule type" value="Genomic_DNA"/>
</dbReference>
<evidence type="ECO:0000256" key="12">
    <source>
        <dbReference type="ARBA" id="ARBA00023246"/>
    </source>
</evidence>
<keyword evidence="7" id="KW-0202">Cytokine</keyword>
<keyword evidence="8" id="KW-0964">Secreted</keyword>
<keyword evidence="10" id="KW-0395">Inflammatory response</keyword>
<dbReference type="GO" id="GO:0048246">
    <property type="term" value="P:macrophage chemotaxis"/>
    <property type="evidence" value="ECO:0007669"/>
    <property type="project" value="TreeGrafter"/>
</dbReference>
<proteinExistence type="inferred from homology"/>
<comment type="subcellular location">
    <subcellularLocation>
        <location evidence="2">Cytoplasm</location>
        <location evidence="2">Cytosol</location>
    </subcellularLocation>
    <subcellularLocation>
        <location evidence="1">Lysosome</location>
    </subcellularLocation>
    <subcellularLocation>
        <location evidence="3">Secreted</location>
        <location evidence="3">Extracellular exosome</location>
    </subcellularLocation>
</comment>
<gene>
    <name evidence="13" type="ORF">C0J50_10406</name>
</gene>
<dbReference type="Gene3D" id="2.80.10.50">
    <property type="match status" value="2"/>
</dbReference>
<keyword evidence="9" id="KW-0666">Pyrogen</keyword>
<evidence type="ECO:0000256" key="7">
    <source>
        <dbReference type="ARBA" id="ARBA00022514"/>
    </source>
</evidence>
<dbReference type="GO" id="GO:0051781">
    <property type="term" value="P:positive regulation of cell division"/>
    <property type="evidence" value="ECO:0007669"/>
    <property type="project" value="UniProtKB-KW"/>
</dbReference>
<protein>
    <recommendedName>
        <fullName evidence="5">Interleukin-1 beta</fullName>
    </recommendedName>
</protein>
<evidence type="ECO:0000256" key="2">
    <source>
        <dbReference type="ARBA" id="ARBA00004514"/>
    </source>
</evidence>
<dbReference type="GO" id="GO:0042119">
    <property type="term" value="P:neutrophil activation"/>
    <property type="evidence" value="ECO:0007669"/>
    <property type="project" value="TreeGrafter"/>
</dbReference>
<dbReference type="Proteomes" id="UP001205998">
    <property type="component" value="Unassembled WGS sequence"/>
</dbReference>
<dbReference type="InterPro" id="IPR008996">
    <property type="entry name" value="IL1/FGF"/>
</dbReference>
<evidence type="ECO:0000313" key="13">
    <source>
        <dbReference type="EMBL" id="KAI5629869.1"/>
    </source>
</evidence>
<comment type="similarity">
    <text evidence="4">Belongs to the IL-1 family.</text>
</comment>
<keyword evidence="6" id="KW-0963">Cytoplasm</keyword>
<comment type="caution">
    <text evidence="13">The sequence shown here is derived from an EMBL/GenBank/DDBJ whole genome shotgun (WGS) entry which is preliminary data.</text>
</comment>
<keyword evidence="11" id="KW-0458">Lysosome</keyword>
<dbReference type="GO" id="GO:0071222">
    <property type="term" value="P:cellular response to lipopolysaccharide"/>
    <property type="evidence" value="ECO:0007669"/>
    <property type="project" value="TreeGrafter"/>
</dbReference>
<dbReference type="GO" id="GO:1901222">
    <property type="term" value="P:regulation of non-canonical NF-kappaB signal transduction"/>
    <property type="evidence" value="ECO:0007669"/>
    <property type="project" value="TreeGrafter"/>
</dbReference>
<dbReference type="CDD" id="cd00100">
    <property type="entry name" value="beta-trefoil_IL1"/>
    <property type="match status" value="1"/>
</dbReference>
<dbReference type="GO" id="GO:0005615">
    <property type="term" value="C:extracellular space"/>
    <property type="evidence" value="ECO:0007669"/>
    <property type="project" value="UniProtKB-KW"/>
</dbReference>
<evidence type="ECO:0000256" key="11">
    <source>
        <dbReference type="ARBA" id="ARBA00023228"/>
    </source>
</evidence>
<dbReference type="InterPro" id="IPR000975">
    <property type="entry name" value="IL-1_fam"/>
</dbReference>
<evidence type="ECO:0000256" key="6">
    <source>
        <dbReference type="ARBA" id="ARBA00022490"/>
    </source>
</evidence>
<dbReference type="GO" id="GO:0005829">
    <property type="term" value="C:cytosol"/>
    <property type="evidence" value="ECO:0007669"/>
    <property type="project" value="UniProtKB-SubCell"/>
</dbReference>
<dbReference type="PANTHER" id="PTHR10078:SF30">
    <property type="entry name" value="INTERLEUKIN-1 BETA"/>
    <property type="match status" value="1"/>
</dbReference>
<evidence type="ECO:0000256" key="8">
    <source>
        <dbReference type="ARBA" id="ARBA00022525"/>
    </source>
</evidence>
<dbReference type="PANTHER" id="PTHR10078">
    <property type="entry name" value="INTERLEUKIN-1 FAMILY MEMBER"/>
    <property type="match status" value="1"/>
</dbReference>
<dbReference type="GO" id="GO:0005764">
    <property type="term" value="C:lysosome"/>
    <property type="evidence" value="ECO:0007669"/>
    <property type="project" value="UniProtKB-SubCell"/>
</dbReference>
<dbReference type="GO" id="GO:0010628">
    <property type="term" value="P:positive regulation of gene expression"/>
    <property type="evidence" value="ECO:0007669"/>
    <property type="project" value="TreeGrafter"/>
</dbReference>
<keyword evidence="12" id="KW-0497">Mitogen</keyword>
<evidence type="ECO:0000313" key="14">
    <source>
        <dbReference type="Proteomes" id="UP001205998"/>
    </source>
</evidence>
<evidence type="ECO:0000256" key="1">
    <source>
        <dbReference type="ARBA" id="ARBA00004371"/>
    </source>
</evidence>
<dbReference type="SUPFAM" id="SSF50353">
    <property type="entry name" value="Cytokine"/>
    <property type="match status" value="2"/>
</dbReference>
<evidence type="ECO:0000256" key="10">
    <source>
        <dbReference type="ARBA" id="ARBA00023198"/>
    </source>
</evidence>
<dbReference type="GO" id="GO:0001660">
    <property type="term" value="P:fever generation"/>
    <property type="evidence" value="ECO:0007669"/>
    <property type="project" value="UniProtKB-KW"/>
</dbReference>
<evidence type="ECO:0000256" key="9">
    <source>
        <dbReference type="ARBA" id="ARBA00022620"/>
    </source>
</evidence>